<evidence type="ECO:0000256" key="1">
    <source>
        <dbReference type="SAM" id="Phobius"/>
    </source>
</evidence>
<sequence length="80" mass="8916">MSLAGTSLSQTLLLIKNAIRNSAPNEKMYFLQREKNVAMLSLILIIMLWSVLPVQLLSFISFDILSCCDAPIAPFLLLFA</sequence>
<proteinExistence type="predicted"/>
<name>A0A8J8T6C7_HALGN</name>
<keyword evidence="3" id="KW-1185">Reference proteome</keyword>
<dbReference type="EMBL" id="RRYP01003244">
    <property type="protein sequence ID" value="TNV83989.1"/>
    <property type="molecule type" value="Genomic_DNA"/>
</dbReference>
<protein>
    <submittedName>
        <fullName evidence="2">Uncharacterized protein</fullName>
    </submittedName>
</protein>
<evidence type="ECO:0000313" key="3">
    <source>
        <dbReference type="Proteomes" id="UP000785679"/>
    </source>
</evidence>
<keyword evidence="1" id="KW-1133">Transmembrane helix</keyword>
<dbReference type="AlphaFoldDB" id="A0A8J8T6C7"/>
<accession>A0A8J8T6C7</accession>
<keyword evidence="1" id="KW-0812">Transmembrane</keyword>
<dbReference type="Proteomes" id="UP000785679">
    <property type="component" value="Unassembled WGS sequence"/>
</dbReference>
<keyword evidence="1" id="KW-0472">Membrane</keyword>
<evidence type="ECO:0000313" key="2">
    <source>
        <dbReference type="EMBL" id="TNV83989.1"/>
    </source>
</evidence>
<reference evidence="2" key="1">
    <citation type="submission" date="2019-06" db="EMBL/GenBank/DDBJ databases">
        <authorList>
            <person name="Zheng W."/>
        </authorList>
    </citation>
    <scope>NUCLEOTIDE SEQUENCE</scope>
    <source>
        <strain evidence="2">QDHG01</strain>
    </source>
</reference>
<comment type="caution">
    <text evidence="2">The sequence shown here is derived from an EMBL/GenBank/DDBJ whole genome shotgun (WGS) entry which is preliminary data.</text>
</comment>
<organism evidence="2 3">
    <name type="scientific">Halteria grandinella</name>
    <dbReference type="NCBI Taxonomy" id="5974"/>
    <lineage>
        <taxon>Eukaryota</taxon>
        <taxon>Sar</taxon>
        <taxon>Alveolata</taxon>
        <taxon>Ciliophora</taxon>
        <taxon>Intramacronucleata</taxon>
        <taxon>Spirotrichea</taxon>
        <taxon>Stichotrichia</taxon>
        <taxon>Sporadotrichida</taxon>
        <taxon>Halteriidae</taxon>
        <taxon>Halteria</taxon>
    </lineage>
</organism>
<gene>
    <name evidence="2" type="ORF">FGO68_gene11829</name>
</gene>
<feature type="transmembrane region" description="Helical" evidence="1">
    <location>
        <begin position="37"/>
        <end position="54"/>
    </location>
</feature>